<dbReference type="InterPro" id="IPR005119">
    <property type="entry name" value="LysR_subst-bd"/>
</dbReference>
<evidence type="ECO:0000313" key="6">
    <source>
        <dbReference type="EMBL" id="VFR19703.1"/>
    </source>
</evidence>
<dbReference type="GO" id="GO:0043565">
    <property type="term" value="F:sequence-specific DNA binding"/>
    <property type="evidence" value="ECO:0007669"/>
    <property type="project" value="TreeGrafter"/>
</dbReference>
<dbReference type="PANTHER" id="PTHR30537:SF79">
    <property type="entry name" value="TRANSCRIPTIONAL REGULATOR-RELATED"/>
    <property type="match status" value="1"/>
</dbReference>
<dbReference type="SUPFAM" id="SSF53850">
    <property type="entry name" value="Periplasmic binding protein-like II"/>
    <property type="match status" value="1"/>
</dbReference>
<sequence>MARWKDFHYIQHMNYLEQLQHDPPLRAVRAFEAYARLGTLAAAARELAITPSAISHQLRLLDAFLGAPLTTRQGRNLVLTAQGREYYRSLRSAFAVLRGATGHLREGAAPREVSLSVIPMFGMGWFIPHLHEFQAQVPGLDVHVSYANHRHYPSDAADLSIRFGVGEWPGYDSIKLLPGAVVPVCHPGFLATRGPVSSPAALAGLPLLHDEERGTWKLWLSAAGVTTAPRLEGAMFEDGQLTLCAALAGLGCALLRPPLIQRELDSGQLVQLFDLALDDGRDYYLCHRSGVALSTDEMALRDWLHARTQPWRQPGPA</sequence>
<dbReference type="EMBL" id="CAADIO010000012">
    <property type="protein sequence ID" value="VFR86769.1"/>
    <property type="molecule type" value="Genomic_DNA"/>
</dbReference>
<dbReference type="InterPro" id="IPR036390">
    <property type="entry name" value="WH_DNA-bd_sf"/>
</dbReference>
<evidence type="ECO:0000313" key="7">
    <source>
        <dbReference type="EMBL" id="VFR86769.1"/>
    </source>
</evidence>
<dbReference type="PROSITE" id="PS50931">
    <property type="entry name" value="HTH_LYSR"/>
    <property type="match status" value="1"/>
</dbReference>
<keyword evidence="4" id="KW-0804">Transcription</keyword>
<name>A0A484P1R9_9ZZZZ</name>
<protein>
    <submittedName>
        <fullName evidence="6">Glycine cleavage system transcriptional activator</fullName>
    </submittedName>
</protein>
<dbReference type="InterPro" id="IPR000847">
    <property type="entry name" value="LysR_HTH_N"/>
</dbReference>
<dbReference type="AlphaFoldDB" id="A0A484P1R9"/>
<gene>
    <name evidence="6" type="ORF">AMP9_3337</name>
    <name evidence="7" type="ORF">RAN3_3418</name>
</gene>
<feature type="domain" description="HTH lysR-type" evidence="5">
    <location>
        <begin position="23"/>
        <end position="80"/>
    </location>
</feature>
<evidence type="ECO:0000256" key="2">
    <source>
        <dbReference type="ARBA" id="ARBA00023015"/>
    </source>
</evidence>
<dbReference type="PANTHER" id="PTHR30537">
    <property type="entry name" value="HTH-TYPE TRANSCRIPTIONAL REGULATOR"/>
    <property type="match status" value="1"/>
</dbReference>
<dbReference type="Gene3D" id="3.40.190.10">
    <property type="entry name" value="Periplasmic binding protein-like II"/>
    <property type="match status" value="2"/>
</dbReference>
<dbReference type="GO" id="GO:0006351">
    <property type="term" value="P:DNA-templated transcription"/>
    <property type="evidence" value="ECO:0007669"/>
    <property type="project" value="TreeGrafter"/>
</dbReference>
<dbReference type="CDD" id="cd08432">
    <property type="entry name" value="PBP2_GcdR_TrpI_HvrB_AmpR_like"/>
    <property type="match status" value="1"/>
</dbReference>
<comment type="similarity">
    <text evidence="1">Belongs to the LysR transcriptional regulatory family.</text>
</comment>
<evidence type="ECO:0000256" key="3">
    <source>
        <dbReference type="ARBA" id="ARBA00023125"/>
    </source>
</evidence>
<accession>A0A484P1R9</accession>
<keyword evidence="3" id="KW-0238">DNA-binding</keyword>
<dbReference type="Pfam" id="PF00126">
    <property type="entry name" value="HTH_1"/>
    <property type="match status" value="1"/>
</dbReference>
<dbReference type="EMBL" id="CAADHY010000014">
    <property type="protein sequence ID" value="VFR19703.1"/>
    <property type="molecule type" value="Genomic_DNA"/>
</dbReference>
<dbReference type="InterPro" id="IPR058163">
    <property type="entry name" value="LysR-type_TF_proteobact-type"/>
</dbReference>
<evidence type="ECO:0000256" key="4">
    <source>
        <dbReference type="ARBA" id="ARBA00023163"/>
    </source>
</evidence>
<dbReference type="InterPro" id="IPR036388">
    <property type="entry name" value="WH-like_DNA-bd_sf"/>
</dbReference>
<evidence type="ECO:0000259" key="5">
    <source>
        <dbReference type="PROSITE" id="PS50931"/>
    </source>
</evidence>
<evidence type="ECO:0000256" key="1">
    <source>
        <dbReference type="ARBA" id="ARBA00009437"/>
    </source>
</evidence>
<proteinExistence type="inferred from homology"/>
<dbReference type="Pfam" id="PF03466">
    <property type="entry name" value="LysR_substrate"/>
    <property type="match status" value="1"/>
</dbReference>
<keyword evidence="2" id="KW-0805">Transcription regulation</keyword>
<reference evidence="6" key="1">
    <citation type="submission" date="2019-03" db="EMBL/GenBank/DDBJ databases">
        <authorList>
            <person name="Danneels B."/>
        </authorList>
    </citation>
    <scope>NUCLEOTIDE SEQUENCE</scope>
</reference>
<dbReference type="GO" id="GO:0003700">
    <property type="term" value="F:DNA-binding transcription factor activity"/>
    <property type="evidence" value="ECO:0007669"/>
    <property type="project" value="InterPro"/>
</dbReference>
<organism evidence="6">
    <name type="scientific">plant metagenome</name>
    <dbReference type="NCBI Taxonomy" id="1297885"/>
    <lineage>
        <taxon>unclassified sequences</taxon>
        <taxon>metagenomes</taxon>
        <taxon>organismal metagenomes</taxon>
    </lineage>
</organism>
<dbReference type="SUPFAM" id="SSF46785">
    <property type="entry name" value="Winged helix' DNA-binding domain"/>
    <property type="match status" value="1"/>
</dbReference>
<dbReference type="Gene3D" id="1.10.10.10">
    <property type="entry name" value="Winged helix-like DNA-binding domain superfamily/Winged helix DNA-binding domain"/>
    <property type="match status" value="1"/>
</dbReference>